<comment type="subcellular location">
    <subcellularLocation>
        <location evidence="1">Cell membrane</location>
        <topology evidence="1">Multi-pass membrane protein</topology>
    </subcellularLocation>
</comment>
<dbReference type="InterPro" id="IPR024923">
    <property type="entry name" value="PG_synth_SpoVB"/>
</dbReference>
<keyword evidence="3 6" id="KW-0812">Transmembrane</keyword>
<feature type="transmembrane region" description="Helical" evidence="6">
    <location>
        <begin position="160"/>
        <end position="179"/>
    </location>
</feature>
<dbReference type="STRING" id="449659.IV66_GL000429"/>
<reference evidence="7 8" key="1">
    <citation type="journal article" date="2015" name="Genome Announc.">
        <title>Expanding the biotechnology potential of lactobacilli through comparative genomics of 213 strains and associated genera.</title>
        <authorList>
            <person name="Sun Z."/>
            <person name="Harris H.M."/>
            <person name="McCann A."/>
            <person name="Guo C."/>
            <person name="Argimon S."/>
            <person name="Zhang W."/>
            <person name="Yang X."/>
            <person name="Jeffery I.B."/>
            <person name="Cooney J.C."/>
            <person name="Kagawa T.F."/>
            <person name="Liu W."/>
            <person name="Song Y."/>
            <person name="Salvetti E."/>
            <person name="Wrobel A."/>
            <person name="Rasinkangas P."/>
            <person name="Parkhill J."/>
            <person name="Rea M.C."/>
            <person name="O'Sullivan O."/>
            <person name="Ritari J."/>
            <person name="Douillard F.P."/>
            <person name="Paul Ross R."/>
            <person name="Yang R."/>
            <person name="Briner A.E."/>
            <person name="Felis G.E."/>
            <person name="de Vos W.M."/>
            <person name="Barrangou R."/>
            <person name="Klaenhammer T.R."/>
            <person name="Caufield P.W."/>
            <person name="Cui Y."/>
            <person name="Zhang H."/>
            <person name="O'Toole P.W."/>
        </authorList>
    </citation>
    <scope>NUCLEOTIDE SEQUENCE [LARGE SCALE GENOMIC DNA]</scope>
    <source>
        <strain evidence="7 8">NBRC 103219</strain>
    </source>
</reference>
<feature type="transmembrane region" description="Helical" evidence="6">
    <location>
        <begin position="479"/>
        <end position="498"/>
    </location>
</feature>
<dbReference type="RefSeq" id="WP_017866898.1">
    <property type="nucleotide sequence ID" value="NZ_BJYB01000022.1"/>
</dbReference>
<organism evidence="7 8">
    <name type="scientific">Ligilactobacillus pobuzihii</name>
    <dbReference type="NCBI Taxonomy" id="449659"/>
    <lineage>
        <taxon>Bacteria</taxon>
        <taxon>Bacillati</taxon>
        <taxon>Bacillota</taxon>
        <taxon>Bacilli</taxon>
        <taxon>Lactobacillales</taxon>
        <taxon>Lactobacillaceae</taxon>
        <taxon>Ligilactobacillus</taxon>
    </lineage>
</organism>
<dbReference type="OrthoDB" id="9775950at2"/>
<feature type="transmembrane region" description="Helical" evidence="6">
    <location>
        <begin position="382"/>
        <end position="403"/>
    </location>
</feature>
<dbReference type="AlphaFoldDB" id="A0A0R2LHG7"/>
<dbReference type="InterPro" id="IPR002797">
    <property type="entry name" value="Polysacc_synth"/>
</dbReference>
<proteinExistence type="predicted"/>
<feature type="transmembrane region" description="Helical" evidence="6">
    <location>
        <begin position="117"/>
        <end position="139"/>
    </location>
</feature>
<evidence type="ECO:0000256" key="2">
    <source>
        <dbReference type="ARBA" id="ARBA00022475"/>
    </source>
</evidence>
<dbReference type="CDD" id="cd13124">
    <property type="entry name" value="MATE_SpoVB_like"/>
    <property type="match status" value="1"/>
</dbReference>
<feature type="transmembrane region" description="Helical" evidence="6">
    <location>
        <begin position="52"/>
        <end position="72"/>
    </location>
</feature>
<evidence type="ECO:0000256" key="5">
    <source>
        <dbReference type="ARBA" id="ARBA00023136"/>
    </source>
</evidence>
<evidence type="ECO:0000256" key="1">
    <source>
        <dbReference type="ARBA" id="ARBA00004651"/>
    </source>
</evidence>
<feature type="transmembrane region" description="Helical" evidence="6">
    <location>
        <begin position="409"/>
        <end position="430"/>
    </location>
</feature>
<evidence type="ECO:0000313" key="7">
    <source>
        <dbReference type="EMBL" id="KRN97508.1"/>
    </source>
</evidence>
<dbReference type="PANTHER" id="PTHR30250">
    <property type="entry name" value="PST FAMILY PREDICTED COLANIC ACID TRANSPORTER"/>
    <property type="match status" value="1"/>
</dbReference>
<evidence type="ECO:0000256" key="4">
    <source>
        <dbReference type="ARBA" id="ARBA00022989"/>
    </source>
</evidence>
<feature type="transmembrane region" description="Helical" evidence="6">
    <location>
        <begin position="354"/>
        <end position="375"/>
    </location>
</feature>
<feature type="transmembrane region" description="Helical" evidence="6">
    <location>
        <begin position="84"/>
        <end position="105"/>
    </location>
</feature>
<protein>
    <submittedName>
        <fullName evidence="7">PST family polysaccharide transporter</fullName>
    </submittedName>
</protein>
<evidence type="ECO:0000256" key="3">
    <source>
        <dbReference type="ARBA" id="ARBA00022692"/>
    </source>
</evidence>
<keyword evidence="4 6" id="KW-1133">Transmembrane helix</keyword>
<dbReference type="PATRIC" id="fig|449659.4.peg.430"/>
<keyword evidence="5 6" id="KW-0472">Membrane</keyword>
<comment type="caution">
    <text evidence="7">The sequence shown here is derived from an EMBL/GenBank/DDBJ whole genome shotgun (WGS) entry which is preliminary data.</text>
</comment>
<dbReference type="EMBL" id="JQCN01000060">
    <property type="protein sequence ID" value="KRN97508.1"/>
    <property type="molecule type" value="Genomic_DNA"/>
</dbReference>
<feature type="transmembrane region" description="Helical" evidence="6">
    <location>
        <begin position="321"/>
        <end position="342"/>
    </location>
</feature>
<evidence type="ECO:0000313" key="8">
    <source>
        <dbReference type="Proteomes" id="UP000051886"/>
    </source>
</evidence>
<evidence type="ECO:0000256" key="6">
    <source>
        <dbReference type="SAM" id="Phobius"/>
    </source>
</evidence>
<accession>A0A0R2LHG7</accession>
<feature type="transmembrane region" description="Helical" evidence="6">
    <location>
        <begin position="230"/>
        <end position="250"/>
    </location>
</feature>
<dbReference type="InterPro" id="IPR050833">
    <property type="entry name" value="Poly_Biosynth_Transport"/>
</dbReference>
<feature type="transmembrane region" description="Helical" evidence="6">
    <location>
        <begin position="442"/>
        <end position="467"/>
    </location>
</feature>
<dbReference type="PANTHER" id="PTHR30250:SF29">
    <property type="entry name" value="POLYSACCHARIDE BIOSYNTHESIS PROTEIN C-TERMINAL DOMAIN-CONTAINING PROTEIN"/>
    <property type="match status" value="1"/>
</dbReference>
<dbReference type="Pfam" id="PF01943">
    <property type="entry name" value="Polysacc_synt"/>
    <property type="match status" value="1"/>
</dbReference>
<feature type="transmembrane region" description="Helical" evidence="6">
    <location>
        <begin position="185"/>
        <end position="210"/>
    </location>
</feature>
<keyword evidence="8" id="KW-1185">Reference proteome</keyword>
<dbReference type="Proteomes" id="UP000051886">
    <property type="component" value="Unassembled WGS sequence"/>
</dbReference>
<feature type="transmembrane region" description="Helical" evidence="6">
    <location>
        <begin position="282"/>
        <end position="301"/>
    </location>
</feature>
<gene>
    <name evidence="7" type="ORF">IV66_GL000429</name>
</gene>
<dbReference type="GO" id="GO:0005886">
    <property type="term" value="C:plasma membrane"/>
    <property type="evidence" value="ECO:0007669"/>
    <property type="project" value="UniProtKB-SubCell"/>
</dbReference>
<name>A0A0R2LHG7_9LACO</name>
<keyword evidence="2" id="KW-1003">Cell membrane</keyword>
<sequence>MKDEQMKKTMNGALVLAVAALVAKILSAIYRIPFQNIVGNTGFYVYQQVYPIYGIGMTFALNGLPVFISKLVAQKDDEKQRMKIVSQVFALLSCLAIVIFLLLQVDAKVIASWMGDIQLAPLISSVSWMFLLMPFLASARGYYQGTFKMMPTAISQVSEQFVRVALIIGVALLSSNFGWDVYKTGSLAMLGSVFGAIVALLTFLTFWRYFLKKADFSAAKADYYQVFRLIFKDGMIICLFSALMVFLQLVDSFTVMNALKEFGSSVTSAKFTKGIYDRGQPLVQLGMTIAISFSSTLLPSLTAALKQKKIHVYRNVSSGMLHIGSALSVAATAGMICLMPQLNTLLFGDSNLSLTISIYVLSVPLISIISIYNSILQSVGNFFGTFLAVVTALVTKILLNAWLIKLYGIIGASICTIISLGAALLVLILILPRSVRQRPNEFLVFICKLVVCIVLMIVGIIFLEYIWTLFFALNRVNCLAFVPLMIIVGAVLFIGCALKSHLFTQEEWETLPGGSKIIERNKLSK</sequence>